<evidence type="ECO:0000256" key="11">
    <source>
        <dbReference type="ARBA" id="ARBA00022967"/>
    </source>
</evidence>
<dbReference type="PRINTS" id="PR00943">
    <property type="entry name" value="CUATPASE"/>
</dbReference>
<dbReference type="InterPro" id="IPR018303">
    <property type="entry name" value="ATPase_P-typ_P_site"/>
</dbReference>
<comment type="subcellular location">
    <subcellularLocation>
        <location evidence="17">Cell membrane</location>
    </subcellularLocation>
    <subcellularLocation>
        <location evidence="1">Endomembrane system</location>
        <topology evidence="1">Multi-pass membrane protein</topology>
    </subcellularLocation>
</comment>
<comment type="catalytic activity">
    <reaction evidence="16">
        <text>Cu(+)(in) + ATP + H2O = Cu(+)(out) + ADP + phosphate + H(+)</text>
        <dbReference type="Rhea" id="RHEA:25792"/>
        <dbReference type="ChEBI" id="CHEBI:15377"/>
        <dbReference type="ChEBI" id="CHEBI:15378"/>
        <dbReference type="ChEBI" id="CHEBI:30616"/>
        <dbReference type="ChEBI" id="CHEBI:43474"/>
        <dbReference type="ChEBI" id="CHEBI:49552"/>
        <dbReference type="ChEBI" id="CHEBI:456216"/>
        <dbReference type="EC" id="7.2.2.8"/>
    </reaction>
</comment>
<dbReference type="InterPro" id="IPR036412">
    <property type="entry name" value="HAD-like_sf"/>
</dbReference>
<dbReference type="Gene3D" id="3.40.1110.10">
    <property type="entry name" value="Calcium-transporting ATPase, cytoplasmic domain N"/>
    <property type="match status" value="1"/>
</dbReference>
<evidence type="ECO:0000259" key="19">
    <source>
        <dbReference type="Pfam" id="PF00122"/>
    </source>
</evidence>
<dbReference type="InterPro" id="IPR008250">
    <property type="entry name" value="ATPase_P-typ_transduc_dom_A_sf"/>
</dbReference>
<keyword evidence="17" id="KW-1003">Cell membrane</keyword>
<dbReference type="InterPro" id="IPR023214">
    <property type="entry name" value="HAD_sf"/>
</dbReference>
<keyword evidence="14" id="KW-0406">Ion transport</keyword>
<evidence type="ECO:0000256" key="2">
    <source>
        <dbReference type="ARBA" id="ARBA00006024"/>
    </source>
</evidence>
<keyword evidence="4" id="KW-0813">Transport</keyword>
<evidence type="ECO:0000256" key="12">
    <source>
        <dbReference type="ARBA" id="ARBA00022989"/>
    </source>
</evidence>
<keyword evidence="21" id="KW-1185">Reference proteome</keyword>
<dbReference type="Gene3D" id="2.70.150.10">
    <property type="entry name" value="Calcium-transporting ATPase, cytoplasmic transduction domain A"/>
    <property type="match status" value="1"/>
</dbReference>
<evidence type="ECO:0000256" key="3">
    <source>
        <dbReference type="ARBA" id="ARBA00012517"/>
    </source>
</evidence>
<dbReference type="InterPro" id="IPR023299">
    <property type="entry name" value="ATPase_P-typ_cyto_dom_N"/>
</dbReference>
<keyword evidence="15 17" id="KW-0472">Membrane</keyword>
<evidence type="ECO:0000256" key="6">
    <source>
        <dbReference type="ARBA" id="ARBA00022692"/>
    </source>
</evidence>
<dbReference type="Pfam" id="PF00702">
    <property type="entry name" value="Hydrolase"/>
    <property type="match status" value="1"/>
</dbReference>
<evidence type="ECO:0000256" key="5">
    <source>
        <dbReference type="ARBA" id="ARBA00022553"/>
    </source>
</evidence>
<keyword evidence="13" id="KW-0186">Copper</keyword>
<sequence>MADQNNESHDHHDTKHAHDHEGGHDHGGGHNHGDHDHGDMVAEFRRKFFIILVVTIPIMLLSPMIQGFMGVDWRFPGDMYILAALSTFVYFYGGWPFIKGGIDELKEKEPGMMTLIGMAISIAFFYSMAVVFGFNGEQIFWELATLVLIMLLGHWIEMRSISNASQALESLASLMPNTANRISADDEVEEVAVDDLQTGDLLLVRPGEKIPLDGKIVKGSSQVDESMLTGESVPTEKTTDDEVIGGSINKEGSLTLKVEKLMDDSYLNQVIEMVKASQATKSRTQDITNRAAKWLFYIALAAGIITFFVWIGIGASIDTSIQRMVTVMVITCPHALGLAAPLVISVSTALSAKHGLLIRNRPQFEQARNIDAVIFDKTGTLTEGEFGVTDMQTFGDMDEDTMLSFAATAENDSEHPIARGIIDEASKRELDLYEMKDFNSITGVGIEGTIDGKNVKVVSPGYIKEQKMEFDDDNFNTWSSQGKTVVFLVIDESLAGAIALADKIKESAKETIDQLHKRNIKAMMLTGDNQKVADYVAQQIGIDEVYAEVLPDEKAKKITEIKERGLVVAMTGDGINDAPALTEADVGIAVGAGTDIAMDSADIILVESNPKDILGIFSLSKKTFNKMVQNLIWATGYNVFAIPLAAGVLAPWGIVLSPAVGAILMSLSTIIVAINAQLLHRFEME</sequence>
<reference evidence="21" key="1">
    <citation type="journal article" date="2019" name="Int. J. Syst. Evol. Microbiol.">
        <title>The Global Catalogue of Microorganisms (GCM) 10K type strain sequencing project: providing services to taxonomists for standard genome sequencing and annotation.</title>
        <authorList>
            <consortium name="The Broad Institute Genomics Platform"/>
            <consortium name="The Broad Institute Genome Sequencing Center for Infectious Disease"/>
            <person name="Wu L."/>
            <person name="Ma J."/>
        </authorList>
    </citation>
    <scope>NUCLEOTIDE SEQUENCE [LARGE SCALE GENOMIC DNA]</scope>
    <source>
        <strain evidence="21">JCM 16981</strain>
    </source>
</reference>
<dbReference type="InterPro" id="IPR059000">
    <property type="entry name" value="ATPase_P-type_domA"/>
</dbReference>
<evidence type="ECO:0000256" key="8">
    <source>
        <dbReference type="ARBA" id="ARBA00022741"/>
    </source>
</evidence>
<feature type="transmembrane region" description="Helical" evidence="17">
    <location>
        <begin position="48"/>
        <end position="68"/>
    </location>
</feature>
<evidence type="ECO:0000256" key="16">
    <source>
        <dbReference type="ARBA" id="ARBA00049289"/>
    </source>
</evidence>
<dbReference type="NCBIfam" id="TIGR01525">
    <property type="entry name" value="ATPase-IB_hvy"/>
    <property type="match status" value="1"/>
</dbReference>
<dbReference type="PRINTS" id="PR00119">
    <property type="entry name" value="CATATPASE"/>
</dbReference>
<feature type="transmembrane region" description="Helical" evidence="17">
    <location>
        <begin position="80"/>
        <end position="98"/>
    </location>
</feature>
<evidence type="ECO:0000313" key="20">
    <source>
        <dbReference type="EMBL" id="GAA3731673.1"/>
    </source>
</evidence>
<keyword evidence="9" id="KW-0187">Copper transport</keyword>
<accession>A0ABP7F8B3</accession>
<proteinExistence type="inferred from homology"/>
<feature type="transmembrane region" description="Helical" evidence="17">
    <location>
        <begin position="294"/>
        <end position="313"/>
    </location>
</feature>
<evidence type="ECO:0000256" key="4">
    <source>
        <dbReference type="ARBA" id="ARBA00022448"/>
    </source>
</evidence>
<feature type="region of interest" description="Disordered" evidence="18">
    <location>
        <begin position="1"/>
        <end position="36"/>
    </location>
</feature>
<dbReference type="SUPFAM" id="SSF81653">
    <property type="entry name" value="Calcium ATPase, transduction domain A"/>
    <property type="match status" value="1"/>
</dbReference>
<dbReference type="InterPro" id="IPR044492">
    <property type="entry name" value="P_typ_ATPase_HD_dom"/>
</dbReference>
<dbReference type="InterPro" id="IPR023298">
    <property type="entry name" value="ATPase_P-typ_TM_dom_sf"/>
</dbReference>
<comment type="caution">
    <text evidence="20">The sequence shown here is derived from an EMBL/GenBank/DDBJ whole genome shotgun (WGS) entry which is preliminary data.</text>
</comment>
<feature type="transmembrane region" description="Helical" evidence="17">
    <location>
        <begin position="660"/>
        <end position="679"/>
    </location>
</feature>
<dbReference type="PANTHER" id="PTHR43520:SF8">
    <property type="entry name" value="P-TYPE CU(+) TRANSPORTER"/>
    <property type="match status" value="1"/>
</dbReference>
<evidence type="ECO:0000313" key="21">
    <source>
        <dbReference type="Proteomes" id="UP001500920"/>
    </source>
</evidence>
<evidence type="ECO:0000256" key="10">
    <source>
        <dbReference type="ARBA" id="ARBA00022840"/>
    </source>
</evidence>
<dbReference type="SFLD" id="SFLDG00002">
    <property type="entry name" value="C1.7:_P-type_atpase_like"/>
    <property type="match status" value="1"/>
</dbReference>
<gene>
    <name evidence="20" type="ORF">GCM10022378_19920</name>
</gene>
<evidence type="ECO:0000256" key="17">
    <source>
        <dbReference type="RuleBase" id="RU362081"/>
    </source>
</evidence>
<keyword evidence="7 17" id="KW-0479">Metal-binding</keyword>
<name>A0ABP7F8B3_9STAP</name>
<dbReference type="EC" id="7.2.2.8" evidence="3"/>
<evidence type="ECO:0000256" key="18">
    <source>
        <dbReference type="SAM" id="MobiDB-lite"/>
    </source>
</evidence>
<dbReference type="Gene3D" id="3.40.50.1000">
    <property type="entry name" value="HAD superfamily/HAD-like"/>
    <property type="match status" value="1"/>
</dbReference>
<keyword evidence="11" id="KW-1278">Translocase</keyword>
<dbReference type="PANTHER" id="PTHR43520">
    <property type="entry name" value="ATP7, ISOFORM B"/>
    <property type="match status" value="1"/>
</dbReference>
<feature type="transmembrane region" description="Helical" evidence="17">
    <location>
        <begin position="139"/>
        <end position="156"/>
    </location>
</feature>
<evidence type="ECO:0000256" key="13">
    <source>
        <dbReference type="ARBA" id="ARBA00023008"/>
    </source>
</evidence>
<feature type="transmembrane region" description="Helical" evidence="17">
    <location>
        <begin position="325"/>
        <end position="352"/>
    </location>
</feature>
<dbReference type="SFLD" id="SFLDS00003">
    <property type="entry name" value="Haloacid_Dehalogenase"/>
    <property type="match status" value="1"/>
</dbReference>
<keyword evidence="8 17" id="KW-0547">Nucleotide-binding</keyword>
<evidence type="ECO:0000256" key="15">
    <source>
        <dbReference type="ARBA" id="ARBA00023136"/>
    </source>
</evidence>
<dbReference type="NCBIfam" id="TIGR01511">
    <property type="entry name" value="ATPase-IB1_Cu"/>
    <property type="match status" value="1"/>
</dbReference>
<dbReference type="RefSeq" id="WP_344703994.1">
    <property type="nucleotide sequence ID" value="NZ_BAABCK010000067.1"/>
</dbReference>
<dbReference type="EMBL" id="BAABCK010000067">
    <property type="protein sequence ID" value="GAA3731673.1"/>
    <property type="molecule type" value="Genomic_DNA"/>
</dbReference>
<dbReference type="SUPFAM" id="SSF56784">
    <property type="entry name" value="HAD-like"/>
    <property type="match status" value="1"/>
</dbReference>
<dbReference type="SUPFAM" id="SSF81665">
    <property type="entry name" value="Calcium ATPase, transmembrane domain M"/>
    <property type="match status" value="1"/>
</dbReference>
<feature type="transmembrane region" description="Helical" evidence="17">
    <location>
        <begin position="631"/>
        <end position="654"/>
    </location>
</feature>
<evidence type="ECO:0000256" key="1">
    <source>
        <dbReference type="ARBA" id="ARBA00004127"/>
    </source>
</evidence>
<feature type="domain" description="P-type ATPase A" evidence="19">
    <location>
        <begin position="174"/>
        <end position="275"/>
    </location>
</feature>
<feature type="transmembrane region" description="Helical" evidence="17">
    <location>
        <begin position="110"/>
        <end position="133"/>
    </location>
</feature>
<dbReference type="PROSITE" id="PS00154">
    <property type="entry name" value="ATPASE_E1_E2"/>
    <property type="match status" value="1"/>
</dbReference>
<organism evidence="20 21">
    <name type="scientific">Salinicoccus jeotgali</name>
    <dbReference type="NCBI Taxonomy" id="381634"/>
    <lineage>
        <taxon>Bacteria</taxon>
        <taxon>Bacillati</taxon>
        <taxon>Bacillota</taxon>
        <taxon>Bacilli</taxon>
        <taxon>Bacillales</taxon>
        <taxon>Staphylococcaceae</taxon>
        <taxon>Salinicoccus</taxon>
    </lineage>
</organism>
<evidence type="ECO:0000256" key="14">
    <source>
        <dbReference type="ARBA" id="ARBA00023065"/>
    </source>
</evidence>
<dbReference type="InterPro" id="IPR001757">
    <property type="entry name" value="P_typ_ATPase"/>
</dbReference>
<protein>
    <recommendedName>
        <fullName evidence="3">P-type Cu(+) transporter</fullName>
        <ecNumber evidence="3">7.2.2.8</ecNumber>
    </recommendedName>
</protein>
<comment type="similarity">
    <text evidence="2 17">Belongs to the cation transport ATPase (P-type) (TC 3.A.3) family. Type IB subfamily.</text>
</comment>
<dbReference type="InterPro" id="IPR027256">
    <property type="entry name" value="P-typ_ATPase_IB"/>
</dbReference>
<dbReference type="NCBIfam" id="TIGR01494">
    <property type="entry name" value="ATPase_P-type"/>
    <property type="match status" value="1"/>
</dbReference>
<keyword evidence="12 17" id="KW-1133">Transmembrane helix</keyword>
<dbReference type="Proteomes" id="UP001500920">
    <property type="component" value="Unassembled WGS sequence"/>
</dbReference>
<keyword evidence="6 17" id="KW-0812">Transmembrane</keyword>
<dbReference type="SFLD" id="SFLDF00027">
    <property type="entry name" value="p-type_atpase"/>
    <property type="match status" value="1"/>
</dbReference>
<dbReference type="Pfam" id="PF00122">
    <property type="entry name" value="E1-E2_ATPase"/>
    <property type="match status" value="1"/>
</dbReference>
<keyword evidence="10 17" id="KW-0067">ATP-binding</keyword>
<keyword evidence="5" id="KW-0597">Phosphoprotein</keyword>
<evidence type="ECO:0000256" key="7">
    <source>
        <dbReference type="ARBA" id="ARBA00022723"/>
    </source>
</evidence>
<evidence type="ECO:0000256" key="9">
    <source>
        <dbReference type="ARBA" id="ARBA00022796"/>
    </source>
</evidence>